<evidence type="ECO:0000256" key="12">
    <source>
        <dbReference type="ARBA" id="ARBA00030091"/>
    </source>
</evidence>
<dbReference type="PANTHER" id="PTHR46711:SF1">
    <property type="entry name" value="HISTONE-LYSINE N-METHYLTRANSFERASE SETD2"/>
    <property type="match status" value="1"/>
</dbReference>
<dbReference type="Pfam" id="PF08236">
    <property type="entry name" value="SRI"/>
    <property type="match status" value="1"/>
</dbReference>
<dbReference type="PROSITE" id="PS50020">
    <property type="entry name" value="WW_DOMAIN_2"/>
    <property type="match status" value="1"/>
</dbReference>
<dbReference type="SMART" id="SM00317">
    <property type="entry name" value="SET"/>
    <property type="match status" value="1"/>
</dbReference>
<evidence type="ECO:0000256" key="9">
    <source>
        <dbReference type="ARBA" id="ARBA00023015"/>
    </source>
</evidence>
<evidence type="ECO:0000256" key="8">
    <source>
        <dbReference type="ARBA" id="ARBA00022691"/>
    </source>
</evidence>
<dbReference type="InterPro" id="IPR038190">
    <property type="entry name" value="SRI_sf"/>
</dbReference>
<evidence type="ECO:0000256" key="4">
    <source>
        <dbReference type="ARBA" id="ARBA00012178"/>
    </source>
</evidence>
<dbReference type="Proteomes" id="UP000093000">
    <property type="component" value="Unassembled WGS sequence"/>
</dbReference>
<organism evidence="21 22">
    <name type="scientific">Choanephora cucurbitarum</name>
    <dbReference type="NCBI Taxonomy" id="101091"/>
    <lineage>
        <taxon>Eukaryota</taxon>
        <taxon>Fungi</taxon>
        <taxon>Fungi incertae sedis</taxon>
        <taxon>Mucoromycota</taxon>
        <taxon>Mucoromycotina</taxon>
        <taxon>Mucoromycetes</taxon>
        <taxon>Mucorales</taxon>
        <taxon>Mucorineae</taxon>
        <taxon>Choanephoraceae</taxon>
        <taxon>Choanephoroideae</taxon>
        <taxon>Choanephora</taxon>
    </lineage>
</organism>
<dbReference type="Gene3D" id="2.170.270.10">
    <property type="entry name" value="SET domain"/>
    <property type="match status" value="1"/>
</dbReference>
<dbReference type="OrthoDB" id="422362at2759"/>
<feature type="compositionally biased region" description="Basic residues" evidence="15">
    <location>
        <begin position="700"/>
        <end position="714"/>
    </location>
</feature>
<dbReference type="SMART" id="SM00456">
    <property type="entry name" value="WW"/>
    <property type="match status" value="1"/>
</dbReference>
<dbReference type="InterPro" id="IPR036020">
    <property type="entry name" value="WW_dom_sf"/>
</dbReference>
<protein>
    <recommendedName>
        <fullName evidence="4">[histone H3]-lysine(36) N-trimethyltransferase</fullName>
        <ecNumber evidence="4">2.1.1.359</ecNumber>
    </recommendedName>
    <alternativeName>
        <fullName evidence="12">SET domain-containing protein 2</fullName>
    </alternativeName>
</protein>
<dbReference type="GO" id="GO:0005634">
    <property type="term" value="C:nucleus"/>
    <property type="evidence" value="ECO:0007669"/>
    <property type="project" value="UniProtKB-SubCell"/>
</dbReference>
<dbReference type="Gene3D" id="1.10.1740.100">
    <property type="entry name" value="Set2, Rpb1 interacting domain"/>
    <property type="match status" value="1"/>
</dbReference>
<evidence type="ECO:0000256" key="3">
    <source>
        <dbReference type="ARBA" id="ARBA00004286"/>
    </source>
</evidence>
<name>A0A1C7NMC3_9FUNG</name>
<evidence type="ECO:0000259" key="19">
    <source>
        <dbReference type="PROSITE" id="PS51215"/>
    </source>
</evidence>
<keyword evidence="11 14" id="KW-0539">Nucleus</keyword>
<dbReference type="GO" id="GO:0032259">
    <property type="term" value="P:methylation"/>
    <property type="evidence" value="ECO:0007669"/>
    <property type="project" value="UniProtKB-KW"/>
</dbReference>
<dbReference type="SMART" id="SM00508">
    <property type="entry name" value="PostSET"/>
    <property type="match status" value="1"/>
</dbReference>
<feature type="region of interest" description="Disordered" evidence="15">
    <location>
        <begin position="685"/>
        <end position="717"/>
    </location>
</feature>
<evidence type="ECO:0000256" key="1">
    <source>
        <dbReference type="ARBA" id="ARBA00003901"/>
    </source>
</evidence>
<evidence type="ECO:0000256" key="5">
    <source>
        <dbReference type="ARBA" id="ARBA00022454"/>
    </source>
</evidence>
<dbReference type="InterPro" id="IPR001214">
    <property type="entry name" value="SET_dom"/>
</dbReference>
<evidence type="ECO:0000313" key="21">
    <source>
        <dbReference type="EMBL" id="OBZ90237.1"/>
    </source>
</evidence>
<dbReference type="InterPro" id="IPR035441">
    <property type="entry name" value="TFIIS/LEDGF_dom_sf"/>
</dbReference>
<proteinExistence type="predicted"/>
<keyword evidence="7 21" id="KW-0808">Transferase</keyword>
<evidence type="ECO:0000313" key="22">
    <source>
        <dbReference type="Proteomes" id="UP000093000"/>
    </source>
</evidence>
<evidence type="ECO:0000256" key="11">
    <source>
        <dbReference type="ARBA" id="ARBA00023242"/>
    </source>
</evidence>
<reference evidence="21 22" key="1">
    <citation type="submission" date="2016-03" db="EMBL/GenBank/DDBJ databases">
        <title>Choanephora cucurbitarum.</title>
        <authorList>
            <person name="Min B."/>
            <person name="Park H."/>
            <person name="Park J.-H."/>
            <person name="Shin H.-D."/>
            <person name="Choi I.-G."/>
        </authorList>
    </citation>
    <scope>NUCLEOTIDE SEQUENCE [LARGE SCALE GENOMIC DNA]</scope>
    <source>
        <strain evidence="21 22">KUS-F28377</strain>
    </source>
</reference>
<dbReference type="Pfam" id="PF00397">
    <property type="entry name" value="WW"/>
    <property type="match status" value="1"/>
</dbReference>
<dbReference type="EC" id="2.1.1.359" evidence="4"/>
<dbReference type="InterPro" id="IPR006560">
    <property type="entry name" value="AWS_dom"/>
</dbReference>
<feature type="domain" description="TFIIS N-terminal" evidence="20">
    <location>
        <begin position="562"/>
        <end position="634"/>
    </location>
</feature>
<dbReference type="SUPFAM" id="SSF51045">
    <property type="entry name" value="WW domain"/>
    <property type="match status" value="1"/>
</dbReference>
<dbReference type="Pfam" id="PF08711">
    <property type="entry name" value="Med26"/>
    <property type="match status" value="1"/>
</dbReference>
<dbReference type="GO" id="GO:0006355">
    <property type="term" value="P:regulation of DNA-templated transcription"/>
    <property type="evidence" value="ECO:0007669"/>
    <property type="project" value="InterPro"/>
</dbReference>
<dbReference type="PANTHER" id="PTHR46711">
    <property type="entry name" value="HISTONE-LYSINE N-METHYLTRANSFERASE SETD2"/>
    <property type="match status" value="1"/>
</dbReference>
<keyword evidence="22" id="KW-1185">Reference proteome</keyword>
<feature type="compositionally biased region" description="Acidic residues" evidence="15">
    <location>
        <begin position="179"/>
        <end position="212"/>
    </location>
</feature>
<dbReference type="PROSITE" id="PS51319">
    <property type="entry name" value="TFIIS_N"/>
    <property type="match status" value="1"/>
</dbReference>
<evidence type="ECO:0000256" key="7">
    <source>
        <dbReference type="ARBA" id="ARBA00022679"/>
    </source>
</evidence>
<feature type="region of interest" description="Disordered" evidence="15">
    <location>
        <begin position="171"/>
        <end position="212"/>
    </location>
</feature>
<comment type="subcellular location">
    <subcellularLocation>
        <location evidence="3">Chromosome</location>
    </subcellularLocation>
    <subcellularLocation>
        <location evidence="2 14">Nucleus</location>
    </subcellularLocation>
</comment>
<feature type="domain" description="WW" evidence="16">
    <location>
        <begin position="876"/>
        <end position="909"/>
    </location>
</feature>
<dbReference type="PROSITE" id="PS50280">
    <property type="entry name" value="SET"/>
    <property type="match status" value="1"/>
</dbReference>
<evidence type="ECO:0000259" key="16">
    <source>
        <dbReference type="PROSITE" id="PS50020"/>
    </source>
</evidence>
<comment type="caution">
    <text evidence="21">The sequence shown here is derived from an EMBL/GenBank/DDBJ whole genome shotgun (WGS) entry which is preliminary data.</text>
</comment>
<feature type="compositionally biased region" description="Polar residues" evidence="15">
    <location>
        <begin position="774"/>
        <end position="802"/>
    </location>
</feature>
<dbReference type="GO" id="GO:0005694">
    <property type="term" value="C:chromosome"/>
    <property type="evidence" value="ECO:0007669"/>
    <property type="project" value="UniProtKB-SubCell"/>
</dbReference>
<dbReference type="PROSITE" id="PS51215">
    <property type="entry name" value="AWS"/>
    <property type="match status" value="1"/>
</dbReference>
<dbReference type="CDD" id="cd00201">
    <property type="entry name" value="WW"/>
    <property type="match status" value="1"/>
</dbReference>
<evidence type="ECO:0000259" key="17">
    <source>
        <dbReference type="PROSITE" id="PS50280"/>
    </source>
</evidence>
<evidence type="ECO:0000256" key="2">
    <source>
        <dbReference type="ARBA" id="ARBA00004123"/>
    </source>
</evidence>
<feature type="domain" description="Post-SET" evidence="18">
    <location>
        <begin position="435"/>
        <end position="451"/>
    </location>
</feature>
<accession>A0A1C7NMC3</accession>
<feature type="region of interest" description="Disordered" evidence="15">
    <location>
        <begin position="756"/>
        <end position="826"/>
    </location>
</feature>
<dbReference type="Pfam" id="PF00856">
    <property type="entry name" value="SET"/>
    <property type="match status" value="1"/>
</dbReference>
<evidence type="ECO:0000256" key="10">
    <source>
        <dbReference type="ARBA" id="ARBA00023163"/>
    </source>
</evidence>
<keyword evidence="6 21" id="KW-0489">Methyltransferase</keyword>
<comment type="function">
    <text evidence="1">Histone methyltransferase that trimethylates histone H3 'Lys-36' forming H3K36me3. Involved in transcription elongation as well as in transcription repression.</text>
</comment>
<dbReference type="InterPro" id="IPR003616">
    <property type="entry name" value="Post-SET_dom"/>
</dbReference>
<evidence type="ECO:0000256" key="6">
    <source>
        <dbReference type="ARBA" id="ARBA00022603"/>
    </source>
</evidence>
<dbReference type="SUPFAM" id="SSF47676">
    <property type="entry name" value="Conserved domain common to transcription factors TFIIS, elongin A, CRSP70"/>
    <property type="match status" value="1"/>
</dbReference>
<feature type="compositionally biased region" description="Acidic residues" evidence="15">
    <location>
        <begin position="107"/>
        <end position="122"/>
    </location>
</feature>
<feature type="region of interest" description="Disordered" evidence="15">
    <location>
        <begin position="91"/>
        <end position="135"/>
    </location>
</feature>
<feature type="domain" description="AWS" evidence="19">
    <location>
        <begin position="254"/>
        <end position="309"/>
    </location>
</feature>
<dbReference type="PROSITE" id="PS50868">
    <property type="entry name" value="POST_SET"/>
    <property type="match status" value="1"/>
</dbReference>
<feature type="region of interest" description="Disordered" evidence="15">
    <location>
        <begin position="915"/>
        <end position="963"/>
    </location>
</feature>
<dbReference type="Gene3D" id="1.20.930.10">
    <property type="entry name" value="Conserved domain common to transcription factors TFIIS, elongin A, CRSP70"/>
    <property type="match status" value="1"/>
</dbReference>
<dbReference type="InterPro" id="IPR042294">
    <property type="entry name" value="SETD2_animal"/>
</dbReference>
<evidence type="ECO:0000256" key="14">
    <source>
        <dbReference type="PROSITE-ProRule" id="PRU00649"/>
    </source>
</evidence>
<keyword evidence="8" id="KW-0949">S-adenosyl-L-methionine</keyword>
<dbReference type="Gene3D" id="2.20.70.10">
    <property type="match status" value="1"/>
</dbReference>
<feature type="compositionally biased region" description="Low complexity" evidence="15">
    <location>
        <begin position="803"/>
        <end position="817"/>
    </location>
</feature>
<dbReference type="InterPro" id="IPR017923">
    <property type="entry name" value="TFIIS_N"/>
</dbReference>
<dbReference type="InterPro" id="IPR044437">
    <property type="entry name" value="SETD2/Set2_SET"/>
</dbReference>
<feature type="compositionally biased region" description="Low complexity" evidence="15">
    <location>
        <begin position="756"/>
        <end position="773"/>
    </location>
</feature>
<evidence type="ECO:0000256" key="15">
    <source>
        <dbReference type="SAM" id="MobiDB-lite"/>
    </source>
</evidence>
<gene>
    <name evidence="21" type="primary">SET2</name>
    <name evidence="21" type="ORF">A0J61_01703</name>
</gene>
<sequence length="1078" mass="123345">MQSTDIRSNALSFEIRKRNYLIKHVDSVLDNTKKKHTLSSAVNVICAKVNTSPITTTAATTATADAFTTSQAMWDRTNYANPKQLNTFHSTALNRHRFHQRQKEDYSDREDGDDDDEDDESSYEERNEQSEEDLDILTASSLSEEEEQMTTVTTGSSDLFQFRFEFGSKRPPQTTIDVVEQEVTESEEEEEDEQKEEEEEVEDYFSESDDNDDWEVNLDDSRFFPSATDQALQTYENITANIYIGSATGRSMAEESMPCECKYDSEFDNPLDACGDDNRCINRMMFMECMLQDCPCGRLCRNRRFQLGQYAPVDVIKTQKKGYGLRALTNLAPNSFIMEYIGEVIPQKVFLDRTREYDAEGYTHYYFMTLKNDEIIDATKRGCLARFMNHSCNPNCVTQKWVIGKKMRIGIFTNRYITAGEELTFDYKFERYGTIAQKCYCGEPNCKGYIGASDTIHEENVPYLENSRSSKVLPPTLFSSSDEDYDDEDDDEENEVIESYVSTKLQPLQDVNTVQSFVKRMLNSVGKPRLVNKLLMRLKMTNAENSHGREILKMIVRLHGLKMFKFWLGEWKNNETIVLRVLQVLEKLPLVNRNGLEDCKLFDIVEKFVDHDNEDISQLAQSLLEIWSELKTVYRIPKRAQVEIIAPGNDTLIDHEATETQSETETFESEVKHEDEAEEMMGSEATAGNGSAKHNGSIKQNKHQSRKRGIKRKRYESSREFFDPDNDCFEYLSMQATLQDLSIHSQFLPKTVDLSIDQSKPQQQQHHSSIQHHNTLPINNERTNTTQSETADCEGNTPNNLPSQQPSSFSSALQSSQEPYPAASSSSFYNTYYSQADLSMYMYPDYNSYYYYSQPTALEGLSEEYYYDQTAVPASSLVQSPWQMATTEEGAVYYCNLVTNQTQWHAPDDLHASYATTINNNNNNNTASSLPAPLPPLPPPPPTEEQEATPPPPPPPPLPISTANIKQIESPHHLLTPTSGSNHATEEEEDCWNDVDLKREVGKVVTKYLSSRQQGLWKGDKHLFKDLARKVTHHIVDKEMQSGRKIKLMDSSLRIKIEKFIDIYGADLCIKIRQTKKL</sequence>
<dbReference type="STRING" id="101091.A0A1C7NMC3"/>
<dbReference type="SMART" id="SM00570">
    <property type="entry name" value="AWS"/>
    <property type="match status" value="1"/>
</dbReference>
<comment type="catalytic activity">
    <reaction evidence="13">
        <text>L-lysyl(36)-[histone H3] + 3 S-adenosyl-L-methionine = N(6),N(6),N(6)-trimethyl-L-lysyl(36)-[histone H3] + 3 S-adenosyl-L-homocysteine + 3 H(+)</text>
        <dbReference type="Rhea" id="RHEA:60324"/>
        <dbReference type="Rhea" id="RHEA-COMP:9785"/>
        <dbReference type="Rhea" id="RHEA-COMP:15536"/>
        <dbReference type="ChEBI" id="CHEBI:15378"/>
        <dbReference type="ChEBI" id="CHEBI:29969"/>
        <dbReference type="ChEBI" id="CHEBI:57856"/>
        <dbReference type="ChEBI" id="CHEBI:59789"/>
        <dbReference type="ChEBI" id="CHEBI:61961"/>
        <dbReference type="EC" id="2.1.1.359"/>
    </reaction>
</comment>
<feature type="compositionally biased region" description="Polar residues" evidence="15">
    <location>
        <begin position="686"/>
        <end position="699"/>
    </location>
</feature>
<keyword evidence="9" id="KW-0805">Transcription regulation</keyword>
<evidence type="ECO:0000259" key="20">
    <source>
        <dbReference type="PROSITE" id="PS51319"/>
    </source>
</evidence>
<dbReference type="GO" id="GO:0140955">
    <property type="term" value="F:histone H3K36 trimethyltransferase activity"/>
    <property type="evidence" value="ECO:0007669"/>
    <property type="project" value="UniProtKB-EC"/>
</dbReference>
<keyword evidence="5" id="KW-0158">Chromosome</keyword>
<dbReference type="SUPFAM" id="SSF82199">
    <property type="entry name" value="SET domain"/>
    <property type="match status" value="1"/>
</dbReference>
<evidence type="ECO:0000256" key="13">
    <source>
        <dbReference type="ARBA" id="ARBA00047545"/>
    </source>
</evidence>
<feature type="domain" description="SET" evidence="17">
    <location>
        <begin position="311"/>
        <end position="428"/>
    </location>
</feature>
<dbReference type="Pfam" id="PF17907">
    <property type="entry name" value="AWS"/>
    <property type="match status" value="1"/>
</dbReference>
<dbReference type="EMBL" id="LUGH01000057">
    <property type="protein sequence ID" value="OBZ90237.1"/>
    <property type="molecule type" value="Genomic_DNA"/>
</dbReference>
<dbReference type="InParanoid" id="A0A1C7NMC3"/>
<dbReference type="CDD" id="cd19172">
    <property type="entry name" value="SET_SETD2"/>
    <property type="match status" value="1"/>
</dbReference>
<dbReference type="InterPro" id="IPR001202">
    <property type="entry name" value="WW_dom"/>
</dbReference>
<keyword evidence="10" id="KW-0804">Transcription</keyword>
<feature type="compositionally biased region" description="Pro residues" evidence="15">
    <location>
        <begin position="932"/>
        <end position="959"/>
    </location>
</feature>
<dbReference type="InterPro" id="IPR013257">
    <property type="entry name" value="SRI"/>
</dbReference>
<evidence type="ECO:0000259" key="18">
    <source>
        <dbReference type="PROSITE" id="PS50868"/>
    </source>
</evidence>
<dbReference type="InterPro" id="IPR046341">
    <property type="entry name" value="SET_dom_sf"/>
</dbReference>
<dbReference type="AlphaFoldDB" id="A0A1C7NMC3"/>